<evidence type="ECO:0000313" key="2">
    <source>
        <dbReference type="EMBL" id="TQM92225.1"/>
    </source>
</evidence>
<evidence type="ECO:0000259" key="1">
    <source>
        <dbReference type="Pfam" id="PF05116"/>
    </source>
</evidence>
<dbReference type="NCBIfam" id="TIGR01484">
    <property type="entry name" value="HAD-SF-IIB"/>
    <property type="match status" value="1"/>
</dbReference>
<dbReference type="GO" id="GO:0000287">
    <property type="term" value="F:magnesium ion binding"/>
    <property type="evidence" value="ECO:0007669"/>
    <property type="project" value="TreeGrafter"/>
</dbReference>
<dbReference type="GO" id="GO:0016791">
    <property type="term" value="F:phosphatase activity"/>
    <property type="evidence" value="ECO:0007669"/>
    <property type="project" value="UniProtKB-ARBA"/>
</dbReference>
<dbReference type="GO" id="GO:0005829">
    <property type="term" value="C:cytosol"/>
    <property type="evidence" value="ECO:0007669"/>
    <property type="project" value="TreeGrafter"/>
</dbReference>
<dbReference type="SUPFAM" id="SSF56784">
    <property type="entry name" value="HAD-like"/>
    <property type="match status" value="1"/>
</dbReference>
<dbReference type="SFLD" id="SFLDG01141">
    <property type="entry name" value="C2.B.1:_Sucrose_Phosphatase_Li"/>
    <property type="match status" value="1"/>
</dbReference>
<organism evidence="2 3">
    <name type="scientific">Roseinatronobacter monicus</name>
    <dbReference type="NCBI Taxonomy" id="393481"/>
    <lineage>
        <taxon>Bacteria</taxon>
        <taxon>Pseudomonadati</taxon>
        <taxon>Pseudomonadota</taxon>
        <taxon>Alphaproteobacteria</taxon>
        <taxon>Rhodobacterales</taxon>
        <taxon>Paracoccaceae</taxon>
        <taxon>Roseinatronobacter</taxon>
    </lineage>
</organism>
<dbReference type="Proteomes" id="UP000320582">
    <property type="component" value="Unassembled WGS sequence"/>
</dbReference>
<dbReference type="PANTHER" id="PTHR10000">
    <property type="entry name" value="PHOSPHOSERINE PHOSPHATASE"/>
    <property type="match status" value="1"/>
</dbReference>
<dbReference type="InterPro" id="IPR006379">
    <property type="entry name" value="HAD-SF_hydro_IIB"/>
</dbReference>
<reference evidence="2 3" key="1">
    <citation type="submission" date="2019-06" db="EMBL/GenBank/DDBJ databases">
        <title>Genomic Encyclopedia of Archaeal and Bacterial Type Strains, Phase II (KMG-II): from individual species to whole genera.</title>
        <authorList>
            <person name="Goeker M."/>
        </authorList>
    </citation>
    <scope>NUCLEOTIDE SEQUENCE [LARGE SCALE GENOMIC DNA]</scope>
    <source>
        <strain evidence="2 3">DSM 18423</strain>
    </source>
</reference>
<sequence>MVLATDLDGTFLGGSAEDRQMLYRWLREQYPTVRLVFVSGRDPDFITELCAAGDVPAPEYVIGDVGTTIAQFTDGRVHPIAALEAPIVRRWHGMADLVRTRLSVVRGLWMQPTSFRHRLSYQYDDRFDPAALGVLEGIDVDVLISHGCFVDILPKGISKGPSLLRLIDHLKLPRARVLVAGDTLNDLSMFQTGLHGAVVGGSEVELLEATRELPLAYHCRSAGAGGILEAIRAHALFPTIPEEWA</sequence>
<gene>
    <name evidence="2" type="ORF">BD293_0818</name>
</gene>
<dbReference type="InterPro" id="IPR006380">
    <property type="entry name" value="SPP-like_dom"/>
</dbReference>
<dbReference type="InterPro" id="IPR023214">
    <property type="entry name" value="HAD_sf"/>
</dbReference>
<dbReference type="Gene3D" id="3.40.50.1000">
    <property type="entry name" value="HAD superfamily/HAD-like"/>
    <property type="match status" value="1"/>
</dbReference>
<dbReference type="EMBL" id="VFPT01000001">
    <property type="protein sequence ID" value="TQM92225.1"/>
    <property type="molecule type" value="Genomic_DNA"/>
</dbReference>
<dbReference type="PANTHER" id="PTHR10000:SF8">
    <property type="entry name" value="HAD SUPERFAMILY HYDROLASE-LIKE, TYPE 3"/>
    <property type="match status" value="1"/>
</dbReference>
<dbReference type="SFLD" id="SFLDS00003">
    <property type="entry name" value="Haloacid_Dehalogenase"/>
    <property type="match status" value="1"/>
</dbReference>
<proteinExistence type="predicted"/>
<protein>
    <submittedName>
        <fullName evidence="2">HAD superfamily hydrolase (TIGR01484 family)</fullName>
    </submittedName>
</protein>
<accession>A0A543KAW8</accession>
<dbReference type="Pfam" id="PF05116">
    <property type="entry name" value="S6PP"/>
    <property type="match status" value="1"/>
</dbReference>
<name>A0A543KAW8_9RHOB</name>
<dbReference type="InterPro" id="IPR036412">
    <property type="entry name" value="HAD-like_sf"/>
</dbReference>
<evidence type="ECO:0000313" key="3">
    <source>
        <dbReference type="Proteomes" id="UP000320582"/>
    </source>
</evidence>
<dbReference type="SFLD" id="SFLDG01140">
    <property type="entry name" value="C2.B:_Phosphomannomutase_and_P"/>
    <property type="match status" value="1"/>
</dbReference>
<keyword evidence="3" id="KW-1185">Reference proteome</keyword>
<dbReference type="AlphaFoldDB" id="A0A543KAW8"/>
<keyword evidence="2" id="KW-0378">Hydrolase</keyword>
<comment type="caution">
    <text evidence="2">The sequence shown here is derived from an EMBL/GenBank/DDBJ whole genome shotgun (WGS) entry which is preliminary data.</text>
</comment>
<feature type="domain" description="Sucrose phosphatase-like" evidence="1">
    <location>
        <begin position="2"/>
        <end position="232"/>
    </location>
</feature>
<dbReference type="Gene3D" id="3.90.1070.10">
    <property type="match status" value="1"/>
</dbReference>